<dbReference type="InterPro" id="IPR001608">
    <property type="entry name" value="Ala_racemase_N"/>
</dbReference>
<dbReference type="PANTHER" id="PTHR28004">
    <property type="entry name" value="ZGC:162816-RELATED"/>
    <property type="match status" value="1"/>
</dbReference>
<feature type="domain" description="D-serine dehydratase-like" evidence="3">
    <location>
        <begin position="296"/>
        <end position="395"/>
    </location>
</feature>
<comment type="similarity">
    <text evidence="1">Belongs to the DSD1 family.</text>
</comment>
<dbReference type="Gene3D" id="2.40.37.20">
    <property type="entry name" value="D-serine dehydratase-like domain"/>
    <property type="match status" value="1"/>
</dbReference>
<dbReference type="Proteomes" id="UP001382455">
    <property type="component" value="Unassembled WGS sequence"/>
</dbReference>
<dbReference type="PANTHER" id="PTHR28004:SF8">
    <property type="entry name" value="D-SERINE DEAMINASE"/>
    <property type="match status" value="1"/>
</dbReference>
<evidence type="ECO:0000313" key="4">
    <source>
        <dbReference type="EMBL" id="MEI4550916.1"/>
    </source>
</evidence>
<organism evidence="4 5">
    <name type="scientific">Pseudoalteromonas spongiae</name>
    <dbReference type="NCBI Taxonomy" id="298657"/>
    <lineage>
        <taxon>Bacteria</taxon>
        <taxon>Pseudomonadati</taxon>
        <taxon>Pseudomonadota</taxon>
        <taxon>Gammaproteobacteria</taxon>
        <taxon>Alteromonadales</taxon>
        <taxon>Pseudoalteromonadaceae</taxon>
        <taxon>Pseudoalteromonas</taxon>
    </lineage>
</organism>
<evidence type="ECO:0000256" key="1">
    <source>
        <dbReference type="ARBA" id="ARBA00005323"/>
    </source>
</evidence>
<dbReference type="SMART" id="SM01119">
    <property type="entry name" value="D-ser_dehydrat"/>
    <property type="match status" value="1"/>
</dbReference>
<comment type="caution">
    <text evidence="4">The sequence shown here is derived from an EMBL/GenBank/DDBJ whole genome shotgun (WGS) entry which is preliminary data.</text>
</comment>
<protein>
    <submittedName>
        <fullName evidence="4">Amino acid deaminase</fullName>
    </submittedName>
</protein>
<evidence type="ECO:0000259" key="3">
    <source>
        <dbReference type="SMART" id="SM01119"/>
    </source>
</evidence>
<dbReference type="Pfam" id="PF14031">
    <property type="entry name" value="D-ser_dehydrat"/>
    <property type="match status" value="1"/>
</dbReference>
<dbReference type="EMBL" id="JBAWKS010000002">
    <property type="protein sequence ID" value="MEI4550916.1"/>
    <property type="molecule type" value="Genomic_DNA"/>
</dbReference>
<dbReference type="RefSeq" id="WP_336435983.1">
    <property type="nucleotide sequence ID" value="NZ_JBAWKS010000002.1"/>
</dbReference>
<dbReference type="InterPro" id="IPR026956">
    <property type="entry name" value="D-ser_dehydrat-like_dom"/>
</dbReference>
<proteinExistence type="inferred from homology"/>
<evidence type="ECO:0000256" key="2">
    <source>
        <dbReference type="ARBA" id="ARBA00023239"/>
    </source>
</evidence>
<dbReference type="InterPro" id="IPR029066">
    <property type="entry name" value="PLP-binding_barrel"/>
</dbReference>
<sequence length="408" mass="44811">MNEVIKGAGNPQSLAYGGWHILSEEVSFPVAVLSQSAINNNAKWMSDFCQKAEVNLAPHGKTTMAPALFKMQLEHGAWGITLATVAQVLNAVNHGVKRIILANQLVGKYHFEQIANLLESTNVEFYCFVDSVENAKQIGRFFDARKVSINILLEIGAKGGRCGWRDLNNAEAFLAACKQHPSLKLAGIGFYEGVISGSNALEKVTNFVEEIYQLANTLKQQHAFDVTKPIITGAGSAWYDIVAKTLAKHNHQQNFNLVIRPGCYLIHDTGIYQDAQNAVMARSQLACDVTGDLASSLTVWAYVVSRPEAGLAIVGLGKRDVAFDAGLPKAELIYHVDNQTLQAADALIETVKIMDQHVMLTLPDNCNLKVGDMVCFSTSHPCLTFDKWRQVAIADDDWVIRKTISTFF</sequence>
<dbReference type="InterPro" id="IPR042208">
    <property type="entry name" value="D-ser_dehydrat-like_sf"/>
</dbReference>
<dbReference type="InterPro" id="IPR051466">
    <property type="entry name" value="D-amino_acid_metab_enzyme"/>
</dbReference>
<keyword evidence="5" id="KW-1185">Reference proteome</keyword>
<gene>
    <name evidence="4" type="ORF">WAE96_14695</name>
</gene>
<keyword evidence="2" id="KW-0456">Lyase</keyword>
<dbReference type="SUPFAM" id="SSF51419">
    <property type="entry name" value="PLP-binding barrel"/>
    <property type="match status" value="1"/>
</dbReference>
<evidence type="ECO:0000313" key="5">
    <source>
        <dbReference type="Proteomes" id="UP001382455"/>
    </source>
</evidence>
<name>A0ABU8EXH6_9GAMM</name>
<accession>A0ABU8EXH6</accession>
<dbReference type="Gene3D" id="3.20.20.10">
    <property type="entry name" value="Alanine racemase"/>
    <property type="match status" value="1"/>
</dbReference>
<dbReference type="CDD" id="cd06818">
    <property type="entry name" value="PLPDE_III_cryptic_DSD"/>
    <property type="match status" value="1"/>
</dbReference>
<dbReference type="Pfam" id="PF01168">
    <property type="entry name" value="Ala_racemase_N"/>
    <property type="match status" value="1"/>
</dbReference>
<reference evidence="4 5" key="1">
    <citation type="submission" date="2023-12" db="EMBL/GenBank/DDBJ databases">
        <title>Friends and Foes: Symbiotic and Algicidal bacterial influence on Karenia brevis blooms.</title>
        <authorList>
            <person name="Fei C."/>
            <person name="Mohamed A.R."/>
            <person name="Booker A."/>
            <person name="Arshad M."/>
            <person name="Klass S."/>
            <person name="Ahn S."/>
            <person name="Gilbert P.M."/>
            <person name="Heil C.A."/>
            <person name="Martinez J.M."/>
            <person name="Amin S.A."/>
        </authorList>
    </citation>
    <scope>NUCLEOTIDE SEQUENCE [LARGE SCALE GENOMIC DNA]</scope>
    <source>
        <strain evidence="4 5">CE15</strain>
    </source>
</reference>